<accession>A0A2W5T0D0</accession>
<dbReference type="Gene3D" id="1.10.4200.10">
    <property type="entry name" value="Triphosphoribosyl-dephospho-CoA protein"/>
    <property type="match status" value="1"/>
</dbReference>
<dbReference type="GO" id="GO:0005524">
    <property type="term" value="F:ATP binding"/>
    <property type="evidence" value="ECO:0007669"/>
    <property type="project" value="InterPro"/>
</dbReference>
<dbReference type="EMBL" id="QFQD01000006">
    <property type="protein sequence ID" value="PZQ84963.1"/>
    <property type="molecule type" value="Genomic_DNA"/>
</dbReference>
<dbReference type="Proteomes" id="UP000248887">
    <property type="component" value="Unassembled WGS sequence"/>
</dbReference>
<name>A0A2W5T0D0_ANCNO</name>
<dbReference type="PANTHER" id="PTHR42280">
    <property type="entry name" value="CITG FAMILY PROTEIN"/>
    <property type="match status" value="1"/>
</dbReference>
<evidence type="ECO:0000313" key="1">
    <source>
        <dbReference type="EMBL" id="PZQ84963.1"/>
    </source>
</evidence>
<reference evidence="1 2" key="1">
    <citation type="submission" date="2017-08" db="EMBL/GenBank/DDBJ databases">
        <title>Infants hospitalized years apart are colonized by the same room-sourced microbial strains.</title>
        <authorList>
            <person name="Brooks B."/>
            <person name="Olm M.R."/>
            <person name="Firek B.A."/>
            <person name="Baker R."/>
            <person name="Thomas B.C."/>
            <person name="Morowitz M.J."/>
            <person name="Banfield J.F."/>
        </authorList>
    </citation>
    <scope>NUCLEOTIDE SEQUENCE [LARGE SCALE GENOMIC DNA]</scope>
    <source>
        <strain evidence="1">S2_005_001_R2_27</strain>
    </source>
</reference>
<dbReference type="PANTHER" id="PTHR42280:SF1">
    <property type="entry name" value="CITG FAMILY PROTEIN"/>
    <property type="match status" value="1"/>
</dbReference>
<organism evidence="1 2">
    <name type="scientific">Ancylobacter novellus</name>
    <name type="common">Thiobacillus novellus</name>
    <dbReference type="NCBI Taxonomy" id="921"/>
    <lineage>
        <taxon>Bacteria</taxon>
        <taxon>Pseudomonadati</taxon>
        <taxon>Pseudomonadota</taxon>
        <taxon>Alphaproteobacteria</taxon>
        <taxon>Hyphomicrobiales</taxon>
        <taxon>Xanthobacteraceae</taxon>
        <taxon>Ancylobacter</taxon>
    </lineage>
</organism>
<dbReference type="GO" id="GO:0046917">
    <property type="term" value="F:triphosphoribosyl-dephospho-CoA synthase activity"/>
    <property type="evidence" value="ECO:0007669"/>
    <property type="project" value="InterPro"/>
</dbReference>
<dbReference type="AlphaFoldDB" id="A0A2W5T0D0"/>
<dbReference type="InterPro" id="IPR002736">
    <property type="entry name" value="CitG"/>
</dbReference>
<evidence type="ECO:0000313" key="2">
    <source>
        <dbReference type="Proteomes" id="UP000248887"/>
    </source>
</evidence>
<gene>
    <name evidence="1" type="ORF">DI549_03555</name>
</gene>
<protein>
    <submittedName>
        <fullName evidence="1">Triphosphoribosyl-dephospho-CoA synthase</fullName>
    </submittedName>
</protein>
<comment type="caution">
    <text evidence="1">The sequence shown here is derived from an EMBL/GenBank/DDBJ whole genome shotgun (WGS) entry which is preliminary data.</text>
</comment>
<sequence length="282" mass="29512">MSPPRIATAFRAACRAELDALKVGNVHRFAAGHGMEVAHFEHAAEAAAPYIAAAGVQVGARIEAAVAASLAVAGLNTNLGILLLCAPLAAAAERGGMAGEGSLHGALKLVLARLDMNDAEATFRAIAAASPGGLGRHPEHDVAAPPRIGLIEAMALAAERDRIARQYVTDFADVFELGLPRLIELADAEPQARTEAVHLSYLAAFPDSHILRKFGAVIAEDVRQEARRLAAKVDFRAPAARRHPPLLAFDAALKARGLNPGTSADLTVATLFAALLAEEFRP</sequence>
<dbReference type="Pfam" id="PF01874">
    <property type="entry name" value="CitG"/>
    <property type="match status" value="1"/>
</dbReference>
<proteinExistence type="predicted"/>